<gene>
    <name evidence="2" type="ORF">DFH08DRAFT_822956</name>
</gene>
<organism evidence="2 3">
    <name type="scientific">Mycena albidolilacea</name>
    <dbReference type="NCBI Taxonomy" id="1033008"/>
    <lineage>
        <taxon>Eukaryota</taxon>
        <taxon>Fungi</taxon>
        <taxon>Dikarya</taxon>
        <taxon>Basidiomycota</taxon>
        <taxon>Agaricomycotina</taxon>
        <taxon>Agaricomycetes</taxon>
        <taxon>Agaricomycetidae</taxon>
        <taxon>Agaricales</taxon>
        <taxon>Marasmiineae</taxon>
        <taxon>Mycenaceae</taxon>
        <taxon>Mycena</taxon>
    </lineage>
</organism>
<dbReference type="EMBL" id="JARIHO010000077">
    <property type="protein sequence ID" value="KAJ7310855.1"/>
    <property type="molecule type" value="Genomic_DNA"/>
</dbReference>
<feature type="region of interest" description="Disordered" evidence="1">
    <location>
        <begin position="1"/>
        <end position="31"/>
    </location>
</feature>
<feature type="region of interest" description="Disordered" evidence="1">
    <location>
        <begin position="144"/>
        <end position="169"/>
    </location>
</feature>
<proteinExistence type="predicted"/>
<dbReference type="AlphaFoldDB" id="A0AAD6Z873"/>
<protein>
    <submittedName>
        <fullName evidence="2">Uncharacterized protein</fullName>
    </submittedName>
</protein>
<dbReference type="Proteomes" id="UP001218218">
    <property type="component" value="Unassembled WGS sequence"/>
</dbReference>
<name>A0AAD6Z873_9AGAR</name>
<feature type="compositionally biased region" description="Basic and acidic residues" evidence="1">
    <location>
        <begin position="21"/>
        <end position="31"/>
    </location>
</feature>
<evidence type="ECO:0000313" key="2">
    <source>
        <dbReference type="EMBL" id="KAJ7310855.1"/>
    </source>
</evidence>
<evidence type="ECO:0000313" key="3">
    <source>
        <dbReference type="Proteomes" id="UP001218218"/>
    </source>
</evidence>
<accession>A0AAD6Z873</accession>
<sequence length="205" mass="22804">MRASQGGEHGGHKPRFLEAQFESREGGNEDKALEQSEAVLRPATIRGDAQNKFLKRWVDSTRLGAAHSRSRIWSPKNGARLSSSVRITSVSSNGSGPGGVSLAEKVDFRVSVAPLARVTVRIAKLFFADFELFKLLAIVPNDGRNAPAQRRRGQRNGRPGIENFHQQHGDAMRSKLGRRIRVLLGEIIGVERQEKDLRRDFEEKA</sequence>
<evidence type="ECO:0000256" key="1">
    <source>
        <dbReference type="SAM" id="MobiDB-lite"/>
    </source>
</evidence>
<reference evidence="2" key="1">
    <citation type="submission" date="2023-03" db="EMBL/GenBank/DDBJ databases">
        <title>Massive genome expansion in bonnet fungi (Mycena s.s.) driven by repeated elements and novel gene families across ecological guilds.</title>
        <authorList>
            <consortium name="Lawrence Berkeley National Laboratory"/>
            <person name="Harder C.B."/>
            <person name="Miyauchi S."/>
            <person name="Viragh M."/>
            <person name="Kuo A."/>
            <person name="Thoen E."/>
            <person name="Andreopoulos B."/>
            <person name="Lu D."/>
            <person name="Skrede I."/>
            <person name="Drula E."/>
            <person name="Henrissat B."/>
            <person name="Morin E."/>
            <person name="Kohler A."/>
            <person name="Barry K."/>
            <person name="LaButti K."/>
            <person name="Morin E."/>
            <person name="Salamov A."/>
            <person name="Lipzen A."/>
            <person name="Mereny Z."/>
            <person name="Hegedus B."/>
            <person name="Baldrian P."/>
            <person name="Stursova M."/>
            <person name="Weitz H."/>
            <person name="Taylor A."/>
            <person name="Grigoriev I.V."/>
            <person name="Nagy L.G."/>
            <person name="Martin F."/>
            <person name="Kauserud H."/>
        </authorList>
    </citation>
    <scope>NUCLEOTIDE SEQUENCE</scope>
    <source>
        <strain evidence="2">CBHHK002</strain>
    </source>
</reference>
<comment type="caution">
    <text evidence="2">The sequence shown here is derived from an EMBL/GenBank/DDBJ whole genome shotgun (WGS) entry which is preliminary data.</text>
</comment>
<keyword evidence="3" id="KW-1185">Reference proteome</keyword>